<evidence type="ECO:0000313" key="13">
    <source>
        <dbReference type="EMBL" id="AKS32051.1"/>
    </source>
</evidence>
<dbReference type="EMBL" id="CP012150">
    <property type="protein sequence ID" value="AKS32051.1"/>
    <property type="molecule type" value="Genomic_DNA"/>
</dbReference>
<dbReference type="InterPro" id="IPR020846">
    <property type="entry name" value="MFS_dom"/>
</dbReference>
<dbReference type="SUPFAM" id="SSF103473">
    <property type="entry name" value="MFS general substrate transporter"/>
    <property type="match status" value="1"/>
</dbReference>
<dbReference type="PATRIC" id="fig|134601.6.peg.1958"/>
<dbReference type="InterPro" id="IPR005828">
    <property type="entry name" value="MFS_sugar_transport-like"/>
</dbReference>
<organism evidence="13 14">
    <name type="scientific">Mycolicibacterium goodii</name>
    <name type="common">Mycobacterium goodii</name>
    <dbReference type="NCBI Taxonomy" id="134601"/>
    <lineage>
        <taxon>Bacteria</taxon>
        <taxon>Bacillati</taxon>
        <taxon>Actinomycetota</taxon>
        <taxon>Actinomycetes</taxon>
        <taxon>Mycobacteriales</taxon>
        <taxon>Mycobacteriaceae</taxon>
        <taxon>Mycolicibacterium</taxon>
    </lineage>
</organism>
<gene>
    <name evidence="13" type="ORF">AFA91_09410</name>
</gene>
<dbReference type="Pfam" id="PF00083">
    <property type="entry name" value="Sugar_tr"/>
    <property type="match status" value="1"/>
</dbReference>
<dbReference type="InterPro" id="IPR011701">
    <property type="entry name" value="MFS"/>
</dbReference>
<dbReference type="PROSITE" id="PS50850">
    <property type="entry name" value="MFS"/>
    <property type="match status" value="1"/>
</dbReference>
<evidence type="ECO:0000256" key="11">
    <source>
        <dbReference type="SAM" id="Phobius"/>
    </source>
</evidence>
<dbReference type="Proteomes" id="UP000062255">
    <property type="component" value="Chromosome"/>
</dbReference>
<feature type="transmembrane region" description="Helical" evidence="11">
    <location>
        <begin position="262"/>
        <end position="280"/>
    </location>
</feature>
<evidence type="ECO:0000256" key="8">
    <source>
        <dbReference type="ARBA" id="ARBA00023136"/>
    </source>
</evidence>
<dbReference type="STRING" id="134601.AFA91_09410"/>
<reference evidence="13 14" key="1">
    <citation type="submission" date="2015-07" db="EMBL/GenBank/DDBJ databases">
        <title>Complete genome sequence of Mycobacterium goodii X7B, a facultative thermophilic biodesulfurizing bacterium.</title>
        <authorList>
            <person name="Yu B."/>
            <person name="Li F."/>
            <person name="Xu P."/>
        </authorList>
    </citation>
    <scope>NUCLEOTIDE SEQUENCE [LARGE SCALE GENOMIC DNA]</scope>
    <source>
        <strain evidence="13 14">X7B</strain>
    </source>
</reference>
<proteinExistence type="inferred from homology"/>
<evidence type="ECO:0000256" key="10">
    <source>
        <dbReference type="ARBA" id="ARBA00039918"/>
    </source>
</evidence>
<dbReference type="CDD" id="cd17369">
    <property type="entry name" value="MFS_ShiA_like"/>
    <property type="match status" value="1"/>
</dbReference>
<keyword evidence="3" id="KW-0813">Transport</keyword>
<feature type="transmembrane region" description="Helical" evidence="11">
    <location>
        <begin position="121"/>
        <end position="146"/>
    </location>
</feature>
<protein>
    <recommendedName>
        <fullName evidence="10">Putative proline/betaine transporter</fullName>
    </recommendedName>
</protein>
<evidence type="ECO:0000256" key="9">
    <source>
        <dbReference type="ARBA" id="ARBA00037295"/>
    </source>
</evidence>
<evidence type="ECO:0000256" key="1">
    <source>
        <dbReference type="ARBA" id="ARBA00004651"/>
    </source>
</evidence>
<evidence type="ECO:0000256" key="7">
    <source>
        <dbReference type="ARBA" id="ARBA00022989"/>
    </source>
</evidence>
<keyword evidence="5 11" id="KW-0812">Transmembrane</keyword>
<evidence type="ECO:0000256" key="4">
    <source>
        <dbReference type="ARBA" id="ARBA00022475"/>
    </source>
</evidence>
<name>A0A0K0X3R1_MYCGD</name>
<dbReference type="KEGG" id="mgo:AFA91_09410"/>
<keyword evidence="4" id="KW-1003">Cell membrane</keyword>
<comment type="subcellular location">
    <subcellularLocation>
        <location evidence="1">Cell membrane</location>
        <topology evidence="1">Multi-pass membrane protein</topology>
    </subcellularLocation>
</comment>
<evidence type="ECO:0000256" key="2">
    <source>
        <dbReference type="ARBA" id="ARBA00008240"/>
    </source>
</evidence>
<sequence>MSSAADNTEKAPNQARKAGIAALVGTTLEWYDFLIYGTAAALVLNTQFFPGVNPTAGTLAAFASYAVGFLARPLGGIVLGNMGDRLGRKRMLVFTIVLMGVATTLIGVLPNYDTIGVLAPVLLIVLRLLQGFGAGGEYAGAVVLSVEHGDQQRRGMAGAWAPTGFAIATLLSTGVFQLATLLPDDAFHSWGWRVPFLLGAVLLVVGYFIRRSIDETQAYENAVAAEADGNAEQTKIPVLEAIRRSPRSFLVVVGSRLAENGFAYLFPVFAVGFAVNSLGVSSSTTLLAVVIASAVQIGAIPVWASVSDRIGRRPVYAAGALISVLWLVPFFLMLETLSPALLVLGFVVGLGILYPAMLAPQAAYYAELFDTRTRLSGFAFAREIGSVLAGGFLPLIATALVAAFGHWWVIVVYLGILTLLTLVALAYGPETNRRDIVSATAGDARVPGADARVPTGE</sequence>
<dbReference type="PROSITE" id="PS00217">
    <property type="entry name" value="SUGAR_TRANSPORT_2"/>
    <property type="match status" value="1"/>
</dbReference>
<feature type="transmembrane region" description="Helical" evidence="11">
    <location>
        <begin position="380"/>
        <end position="401"/>
    </location>
</feature>
<comment type="function">
    <text evidence="9">May be a proton symporter involved in the uptake of osmolytes such as proline and glycine betaine.</text>
</comment>
<dbReference type="AlphaFoldDB" id="A0A0K0X3R1"/>
<dbReference type="GO" id="GO:0015293">
    <property type="term" value="F:symporter activity"/>
    <property type="evidence" value="ECO:0007669"/>
    <property type="project" value="UniProtKB-KW"/>
</dbReference>
<feature type="transmembrane region" description="Helical" evidence="11">
    <location>
        <begin position="56"/>
        <end position="79"/>
    </location>
</feature>
<feature type="transmembrane region" description="Helical" evidence="11">
    <location>
        <begin position="286"/>
        <end position="303"/>
    </location>
</feature>
<keyword evidence="8 11" id="KW-0472">Membrane</keyword>
<evidence type="ECO:0000256" key="3">
    <source>
        <dbReference type="ARBA" id="ARBA00022448"/>
    </source>
</evidence>
<evidence type="ECO:0000259" key="12">
    <source>
        <dbReference type="PROSITE" id="PS50850"/>
    </source>
</evidence>
<accession>A0A0K0X3R1</accession>
<keyword evidence="6" id="KW-0769">Symport</keyword>
<feature type="transmembrane region" description="Helical" evidence="11">
    <location>
        <begin position="158"/>
        <end position="178"/>
    </location>
</feature>
<evidence type="ECO:0000313" key="14">
    <source>
        <dbReference type="Proteomes" id="UP000062255"/>
    </source>
</evidence>
<evidence type="ECO:0000256" key="6">
    <source>
        <dbReference type="ARBA" id="ARBA00022847"/>
    </source>
</evidence>
<feature type="transmembrane region" description="Helical" evidence="11">
    <location>
        <begin position="340"/>
        <end position="359"/>
    </location>
</feature>
<feature type="transmembrane region" description="Helical" evidence="11">
    <location>
        <begin position="190"/>
        <end position="209"/>
    </location>
</feature>
<feature type="transmembrane region" description="Helical" evidence="11">
    <location>
        <begin position="315"/>
        <end position="334"/>
    </location>
</feature>
<evidence type="ECO:0000256" key="5">
    <source>
        <dbReference type="ARBA" id="ARBA00022692"/>
    </source>
</evidence>
<dbReference type="InterPro" id="IPR036259">
    <property type="entry name" value="MFS_trans_sf"/>
</dbReference>
<dbReference type="GO" id="GO:0005886">
    <property type="term" value="C:plasma membrane"/>
    <property type="evidence" value="ECO:0007669"/>
    <property type="project" value="UniProtKB-SubCell"/>
</dbReference>
<keyword evidence="7 11" id="KW-1133">Transmembrane helix</keyword>
<dbReference type="InterPro" id="IPR005829">
    <property type="entry name" value="Sugar_transporter_CS"/>
</dbReference>
<dbReference type="Pfam" id="PF07690">
    <property type="entry name" value="MFS_1"/>
    <property type="match status" value="1"/>
</dbReference>
<feature type="domain" description="Major facilitator superfamily (MFS) profile" evidence="12">
    <location>
        <begin position="18"/>
        <end position="432"/>
    </location>
</feature>
<dbReference type="FunFam" id="1.20.1250.20:FF:000001">
    <property type="entry name" value="Dicarboxylate MFS transporter"/>
    <property type="match status" value="1"/>
</dbReference>
<dbReference type="OrthoDB" id="8953821at2"/>
<feature type="transmembrane region" description="Helical" evidence="11">
    <location>
        <begin position="407"/>
        <end position="427"/>
    </location>
</feature>
<dbReference type="PANTHER" id="PTHR43045:SF1">
    <property type="entry name" value="SHIKIMATE TRANSPORTER"/>
    <property type="match status" value="1"/>
</dbReference>
<feature type="transmembrane region" description="Helical" evidence="11">
    <location>
        <begin position="91"/>
        <end position="109"/>
    </location>
</feature>
<feature type="transmembrane region" description="Helical" evidence="11">
    <location>
        <begin position="20"/>
        <end position="44"/>
    </location>
</feature>
<dbReference type="PANTHER" id="PTHR43045">
    <property type="entry name" value="SHIKIMATE TRANSPORTER"/>
    <property type="match status" value="1"/>
</dbReference>
<comment type="similarity">
    <text evidence="2">Belongs to the major facilitator superfamily. Metabolite:H+ Symporter (MHS) family (TC 2.A.1.6) family.</text>
</comment>
<dbReference type="RefSeq" id="WP_049744469.1">
    <property type="nucleotide sequence ID" value="NZ_CP012150.1"/>
</dbReference>
<dbReference type="Gene3D" id="1.20.1250.20">
    <property type="entry name" value="MFS general substrate transporter like domains"/>
    <property type="match status" value="2"/>
</dbReference>